<accession>A0A4Y9SHR4</accession>
<dbReference type="InterPro" id="IPR050623">
    <property type="entry name" value="Glucan_succinyl_AcylTrfase"/>
</dbReference>
<organism evidence="3 4">
    <name type="scientific">Zemynaea arenosa</name>
    <dbReference type="NCBI Taxonomy" id="2561931"/>
    <lineage>
        <taxon>Bacteria</taxon>
        <taxon>Pseudomonadati</taxon>
        <taxon>Pseudomonadota</taxon>
        <taxon>Betaproteobacteria</taxon>
        <taxon>Burkholderiales</taxon>
        <taxon>Oxalobacteraceae</taxon>
        <taxon>Telluria group</taxon>
        <taxon>Zemynaea</taxon>
    </lineage>
</organism>
<protein>
    <recommendedName>
        <fullName evidence="2">Acyltransferase 3 domain-containing protein</fullName>
    </recommendedName>
</protein>
<keyword evidence="1" id="KW-1133">Transmembrane helix</keyword>
<dbReference type="OrthoDB" id="9809782at2"/>
<name>A0A4Y9SHR4_9BURK</name>
<dbReference type="PANTHER" id="PTHR36927:SF3">
    <property type="entry name" value="GLUCANS BIOSYNTHESIS PROTEIN C"/>
    <property type="match status" value="1"/>
</dbReference>
<feature type="transmembrane region" description="Helical" evidence="1">
    <location>
        <begin position="219"/>
        <end position="236"/>
    </location>
</feature>
<dbReference type="RefSeq" id="WP_135206928.1">
    <property type="nucleotide sequence ID" value="NZ_SPVF01000122.1"/>
</dbReference>
<dbReference type="InterPro" id="IPR002656">
    <property type="entry name" value="Acyl_transf_3_dom"/>
</dbReference>
<comment type="caution">
    <text evidence="3">The sequence shown here is derived from an EMBL/GenBank/DDBJ whole genome shotgun (WGS) entry which is preliminary data.</text>
</comment>
<evidence type="ECO:0000313" key="3">
    <source>
        <dbReference type="EMBL" id="TFW21264.1"/>
    </source>
</evidence>
<dbReference type="Proteomes" id="UP000298438">
    <property type="component" value="Unassembled WGS sequence"/>
</dbReference>
<proteinExistence type="predicted"/>
<feature type="transmembrane region" description="Helical" evidence="1">
    <location>
        <begin position="60"/>
        <end position="84"/>
    </location>
</feature>
<keyword evidence="1" id="KW-0472">Membrane</keyword>
<dbReference type="AlphaFoldDB" id="A0A4Y9SHR4"/>
<evidence type="ECO:0000259" key="2">
    <source>
        <dbReference type="Pfam" id="PF01757"/>
    </source>
</evidence>
<feature type="transmembrane region" description="Helical" evidence="1">
    <location>
        <begin position="318"/>
        <end position="340"/>
    </location>
</feature>
<evidence type="ECO:0000256" key="1">
    <source>
        <dbReference type="SAM" id="Phobius"/>
    </source>
</evidence>
<feature type="domain" description="Acyltransferase 3" evidence="2">
    <location>
        <begin position="10"/>
        <end position="364"/>
    </location>
</feature>
<gene>
    <name evidence="3" type="ORF">E4L96_09250</name>
</gene>
<dbReference type="GO" id="GO:0016747">
    <property type="term" value="F:acyltransferase activity, transferring groups other than amino-acyl groups"/>
    <property type="evidence" value="ECO:0007669"/>
    <property type="project" value="InterPro"/>
</dbReference>
<dbReference type="EMBL" id="SPVF01000122">
    <property type="protein sequence ID" value="TFW21264.1"/>
    <property type="molecule type" value="Genomic_DNA"/>
</dbReference>
<sequence>MNNNLTNRLYFLDWVRIIAFIILIFYHTGMYYVTWGWHVKSPYASDAIEAMMLMSAPWRLGLLFFISGVASSFLLSKTTIWSFVKQRSKRLLIPLLFGMAVIVPLQPYCEVIEKLHYQGSFIDFLKLYYTGYHGFCENGKCLDLPTWNHLWFVAYLFVYTLAYSALVALAAHRLPRITKVLVQALSGWRLLALPVIWFAVMRMGLKPWFPETHALVNDWYNHAVYFPAFMVGALIAKERLFWQRMDDIRWPALAFAFASWGIMMAVFSLPDPFYEGPNGMLFKFIGRTAWSFCEWCPVIAACGFAHRHLNFESPRRQYLTQAVFPVYILHQTIIVGFAHLIKPAALTPGVEYFVLIGVTFGLCFGSFAIIRRVPLLMPLFGLSAPAKAGNGRATQPAETLSMT</sequence>
<reference evidence="3 4" key="1">
    <citation type="submission" date="2019-03" db="EMBL/GenBank/DDBJ databases">
        <title>Draft Genome Sequence of Massilia arenosa sp. nov., a Novel Massilia Species Isolated from a Sandy-loam Maize Soil.</title>
        <authorList>
            <person name="Raths R."/>
            <person name="Peta V."/>
            <person name="Bucking H."/>
        </authorList>
    </citation>
    <scope>NUCLEOTIDE SEQUENCE [LARGE SCALE GENOMIC DNA]</scope>
    <source>
        <strain evidence="3 4">MC02</strain>
    </source>
</reference>
<keyword evidence="4" id="KW-1185">Reference proteome</keyword>
<feature type="transmembrane region" description="Helical" evidence="1">
    <location>
        <begin position="248"/>
        <end position="269"/>
    </location>
</feature>
<dbReference type="PANTHER" id="PTHR36927">
    <property type="entry name" value="BLR4337 PROTEIN"/>
    <property type="match status" value="1"/>
</dbReference>
<evidence type="ECO:0000313" key="4">
    <source>
        <dbReference type="Proteomes" id="UP000298438"/>
    </source>
</evidence>
<keyword evidence="1" id="KW-0812">Transmembrane</keyword>
<feature type="transmembrane region" description="Helical" evidence="1">
    <location>
        <begin position="91"/>
        <end position="108"/>
    </location>
</feature>
<feature type="transmembrane region" description="Helical" evidence="1">
    <location>
        <begin position="180"/>
        <end position="199"/>
    </location>
</feature>
<feature type="transmembrane region" description="Helical" evidence="1">
    <location>
        <begin position="352"/>
        <end position="370"/>
    </location>
</feature>
<dbReference type="Pfam" id="PF01757">
    <property type="entry name" value="Acyl_transf_3"/>
    <property type="match status" value="1"/>
</dbReference>
<feature type="transmembrane region" description="Helical" evidence="1">
    <location>
        <begin position="152"/>
        <end position="171"/>
    </location>
</feature>
<feature type="transmembrane region" description="Helical" evidence="1">
    <location>
        <begin position="12"/>
        <end position="33"/>
    </location>
</feature>